<evidence type="ECO:0000256" key="4">
    <source>
        <dbReference type="ARBA" id="ARBA00022737"/>
    </source>
</evidence>
<dbReference type="NCBIfam" id="NF002060">
    <property type="entry name" value="PRK00892.1"/>
    <property type="match status" value="1"/>
</dbReference>
<evidence type="ECO:0000313" key="10">
    <source>
        <dbReference type="EMBL" id="QDZ38615.1"/>
    </source>
</evidence>
<evidence type="ECO:0000313" key="11">
    <source>
        <dbReference type="Proteomes" id="UP000318453"/>
    </source>
</evidence>
<feature type="domain" description="UDP-3-O-[3-hydroxymyristoyl] glucosamine N-acyltransferase non-repeat region" evidence="8">
    <location>
        <begin position="23"/>
        <end position="95"/>
    </location>
</feature>
<evidence type="ECO:0000256" key="7">
    <source>
        <dbReference type="HAMAP-Rule" id="MF_00523"/>
    </source>
</evidence>
<dbReference type="EC" id="2.3.1.191" evidence="7"/>
<evidence type="ECO:0000256" key="1">
    <source>
        <dbReference type="ARBA" id="ARBA00022516"/>
    </source>
</evidence>
<protein>
    <recommendedName>
        <fullName evidence="7">UDP-3-O-acylglucosamine N-acyltransferase</fullName>
        <ecNumber evidence="7">2.3.1.191</ecNumber>
    </recommendedName>
</protein>
<dbReference type="UniPathway" id="UPA00973"/>
<dbReference type="NCBIfam" id="TIGR01853">
    <property type="entry name" value="lipid_A_lpxD"/>
    <property type="match status" value="1"/>
</dbReference>
<name>A0A5B8NJR7_9CHRO</name>
<sequence>MKFSVLVNQLTQKTPISANEGTNPEIKGVSAIEDATANTLSYIEGKKFATLINQTEASGLILPQDETLQAQATARGIAWMASPQPRLLFAQAIALFYRPFQPTPDIHPSAVIDPSAVLQENIYIGPNVVIYPEVRISSGVCIYGNVVIYPEVRISDRAILHANSTIHERSQIGKDCVIHSGAVIGGEGFGFVPTPQGWYKMQQSGCVVLEDGVEVGANSNIDRPAVGETRVGRNTKFDNAVHIGHSCQVGENCAFAAQVVLAGGVKVGNNVLIGGQSAIANNVTIGDGARATGHSGITRDVKAGEIVSGSPAVPNHIYLRSSAIYKRLPEMYRAFKRLAHKK</sequence>
<dbReference type="Gene3D" id="2.160.10.10">
    <property type="entry name" value="Hexapeptide repeat proteins"/>
    <property type="match status" value="1"/>
</dbReference>
<evidence type="ECO:0000256" key="6">
    <source>
        <dbReference type="ARBA" id="ARBA00023315"/>
    </source>
</evidence>
<dbReference type="GO" id="GO:0016410">
    <property type="term" value="F:N-acyltransferase activity"/>
    <property type="evidence" value="ECO:0007669"/>
    <property type="project" value="InterPro"/>
</dbReference>
<accession>A0A5B8NJR7</accession>
<keyword evidence="5 7" id="KW-0443">Lipid metabolism</keyword>
<feature type="domain" description="Mannose-1-phosphate guanyltransferase C-terminal" evidence="9">
    <location>
        <begin position="107"/>
        <end position="186"/>
    </location>
</feature>
<comment type="function">
    <text evidence="7">Catalyzes the N-acylation of UDP-3-O-acylglucosamine using 3-hydroxyacyl-ACP as the acyl donor. Is involved in the biosynthesis of lipid A, a phosphorylated glycolipid that anchors the lipopolysaccharide to the outer membrane of the cell.</text>
</comment>
<dbReference type="OrthoDB" id="9784739at2"/>
<feature type="active site" description="Proton acceptor" evidence="7">
    <location>
        <position position="245"/>
    </location>
</feature>
<comment type="subunit">
    <text evidence="7">Homotrimer.</text>
</comment>
<keyword evidence="2 7" id="KW-0441">Lipid A biosynthesis</keyword>
<evidence type="ECO:0000256" key="3">
    <source>
        <dbReference type="ARBA" id="ARBA00022679"/>
    </source>
</evidence>
<dbReference type="AlphaFoldDB" id="A0A5B8NJR7"/>
<keyword evidence="1 7" id="KW-0444">Lipid biosynthesis</keyword>
<dbReference type="HAMAP" id="MF_00523">
    <property type="entry name" value="LpxD"/>
    <property type="match status" value="1"/>
</dbReference>
<proteinExistence type="inferred from homology"/>
<dbReference type="EMBL" id="CP042326">
    <property type="protein sequence ID" value="QDZ38615.1"/>
    <property type="molecule type" value="Genomic_DNA"/>
</dbReference>
<dbReference type="Proteomes" id="UP000318453">
    <property type="component" value="Chromosome"/>
</dbReference>
<keyword evidence="3 7" id="KW-0808">Transferase</keyword>
<dbReference type="CDD" id="cd03352">
    <property type="entry name" value="LbH_LpxD"/>
    <property type="match status" value="1"/>
</dbReference>
<keyword evidence="11" id="KW-1185">Reference proteome</keyword>
<dbReference type="KEGG" id="enn:FRE64_00845"/>
<gene>
    <name evidence="7 10" type="primary">lpxD</name>
    <name evidence="10" type="ORF">FRE64_00845</name>
</gene>
<dbReference type="InterPro" id="IPR056729">
    <property type="entry name" value="GMPPB_C"/>
</dbReference>
<comment type="pathway">
    <text evidence="7">Bacterial outer membrane biogenesis; LPS lipid A biosynthesis.</text>
</comment>
<dbReference type="Pfam" id="PF00132">
    <property type="entry name" value="Hexapep"/>
    <property type="match status" value="1"/>
</dbReference>
<dbReference type="SUPFAM" id="SSF51161">
    <property type="entry name" value="Trimeric LpxA-like enzymes"/>
    <property type="match status" value="1"/>
</dbReference>
<evidence type="ECO:0000256" key="2">
    <source>
        <dbReference type="ARBA" id="ARBA00022556"/>
    </source>
</evidence>
<dbReference type="GO" id="GO:0016020">
    <property type="term" value="C:membrane"/>
    <property type="evidence" value="ECO:0007669"/>
    <property type="project" value="GOC"/>
</dbReference>
<comment type="catalytic activity">
    <reaction evidence="7">
        <text>a UDP-3-O-[(3R)-3-hydroxyacyl]-alpha-D-glucosamine + a (3R)-hydroxyacyl-[ACP] = a UDP-2-N,3-O-bis[(3R)-3-hydroxyacyl]-alpha-D-glucosamine + holo-[ACP] + H(+)</text>
        <dbReference type="Rhea" id="RHEA:53836"/>
        <dbReference type="Rhea" id="RHEA-COMP:9685"/>
        <dbReference type="Rhea" id="RHEA-COMP:9945"/>
        <dbReference type="ChEBI" id="CHEBI:15378"/>
        <dbReference type="ChEBI" id="CHEBI:64479"/>
        <dbReference type="ChEBI" id="CHEBI:78827"/>
        <dbReference type="ChEBI" id="CHEBI:137740"/>
        <dbReference type="ChEBI" id="CHEBI:137748"/>
        <dbReference type="EC" id="2.3.1.191"/>
    </reaction>
</comment>
<dbReference type="GO" id="GO:0043886">
    <property type="term" value="F:structural constituent of carboxysome shell"/>
    <property type="evidence" value="ECO:0007669"/>
    <property type="project" value="UniProtKB-ARBA"/>
</dbReference>
<dbReference type="InterPro" id="IPR001451">
    <property type="entry name" value="Hexapep"/>
</dbReference>
<dbReference type="Pfam" id="PF25087">
    <property type="entry name" value="GMPPB_C"/>
    <property type="match status" value="1"/>
</dbReference>
<comment type="similarity">
    <text evidence="7">Belongs to the transferase hexapeptide repeat family. LpxD subfamily.</text>
</comment>
<organism evidence="10 11">
    <name type="scientific">Euhalothece natronophila Z-M001</name>
    <dbReference type="NCBI Taxonomy" id="522448"/>
    <lineage>
        <taxon>Bacteria</taxon>
        <taxon>Bacillati</taxon>
        <taxon>Cyanobacteriota</taxon>
        <taxon>Cyanophyceae</taxon>
        <taxon>Oscillatoriophycideae</taxon>
        <taxon>Chroococcales</taxon>
        <taxon>Halothecacae</taxon>
        <taxon>Halothece cluster</taxon>
        <taxon>Euhalothece</taxon>
    </lineage>
</organism>
<dbReference type="PANTHER" id="PTHR43378:SF2">
    <property type="entry name" value="UDP-3-O-ACYLGLUCOSAMINE N-ACYLTRANSFERASE 1, MITOCHONDRIAL-RELATED"/>
    <property type="match status" value="1"/>
</dbReference>
<reference evidence="10" key="1">
    <citation type="submission" date="2019-08" db="EMBL/GenBank/DDBJ databases">
        <title>Carotenoids and Carotenoid Binding Proteins in the Halophilic Cyanobacterium Euhalothece sp. ZM00.</title>
        <authorList>
            <person name="Cho S.M."/>
            <person name="Song J.Y."/>
            <person name="Park Y.-I."/>
        </authorList>
    </citation>
    <scope>NUCLEOTIDE SEQUENCE [LARGE SCALE GENOMIC DNA]</scope>
    <source>
        <strain evidence="10">Z-M001</strain>
    </source>
</reference>
<dbReference type="GO" id="GO:0103118">
    <property type="term" value="F:UDP-3-O-[(3R)-3-hydroxyacyl]-glucosamine N-acyltransferase activity"/>
    <property type="evidence" value="ECO:0007669"/>
    <property type="project" value="UniProtKB-EC"/>
</dbReference>
<dbReference type="GO" id="GO:0031470">
    <property type="term" value="C:carboxysome"/>
    <property type="evidence" value="ECO:0007669"/>
    <property type="project" value="UniProtKB-ARBA"/>
</dbReference>
<dbReference type="Pfam" id="PF04613">
    <property type="entry name" value="LpxD"/>
    <property type="match status" value="1"/>
</dbReference>
<keyword evidence="6 7" id="KW-0012">Acyltransferase</keyword>
<dbReference type="InterPro" id="IPR011004">
    <property type="entry name" value="Trimer_LpxA-like_sf"/>
</dbReference>
<dbReference type="GO" id="GO:0009245">
    <property type="term" value="P:lipid A biosynthetic process"/>
    <property type="evidence" value="ECO:0007669"/>
    <property type="project" value="UniProtKB-UniRule"/>
</dbReference>
<evidence type="ECO:0000259" key="8">
    <source>
        <dbReference type="Pfam" id="PF04613"/>
    </source>
</evidence>
<dbReference type="PANTHER" id="PTHR43378">
    <property type="entry name" value="UDP-3-O-ACYLGLUCOSAMINE N-ACYLTRANSFERASE"/>
    <property type="match status" value="1"/>
</dbReference>
<dbReference type="Gene3D" id="3.40.1390.10">
    <property type="entry name" value="MurE/MurF, N-terminal domain"/>
    <property type="match status" value="1"/>
</dbReference>
<dbReference type="InterPro" id="IPR007691">
    <property type="entry name" value="LpxD"/>
</dbReference>
<dbReference type="RefSeq" id="WP_146294226.1">
    <property type="nucleotide sequence ID" value="NZ_CP042326.1"/>
</dbReference>
<keyword evidence="4 7" id="KW-0677">Repeat</keyword>
<evidence type="ECO:0000259" key="9">
    <source>
        <dbReference type="Pfam" id="PF25087"/>
    </source>
</evidence>
<dbReference type="InterPro" id="IPR020573">
    <property type="entry name" value="UDP_GlcNAc_AcTrfase_non-rep"/>
</dbReference>
<evidence type="ECO:0000256" key="5">
    <source>
        <dbReference type="ARBA" id="ARBA00023098"/>
    </source>
</evidence>